<dbReference type="EMBL" id="JBALHR010000009">
    <property type="protein sequence ID" value="MEH7829323.1"/>
    <property type="molecule type" value="Genomic_DNA"/>
</dbReference>
<dbReference type="RefSeq" id="WP_335424253.1">
    <property type="nucleotide sequence ID" value="NZ_JBALHR010000009.1"/>
</dbReference>
<dbReference type="PROSITE" id="PS50995">
    <property type="entry name" value="HTH_MARR_2"/>
    <property type="match status" value="1"/>
</dbReference>
<dbReference type="InterPro" id="IPR036390">
    <property type="entry name" value="WH_DNA-bd_sf"/>
</dbReference>
<protein>
    <submittedName>
        <fullName evidence="2">MarR family transcriptional regulator</fullName>
    </submittedName>
</protein>
<reference evidence="2" key="1">
    <citation type="submission" date="2024-02" db="EMBL/GenBank/DDBJ databases">
        <title>Genome sequences of strain Gemmobacter sp. JM10B15.</title>
        <authorList>
            <person name="Zhang M."/>
        </authorList>
    </citation>
    <scope>NUCLEOTIDE SEQUENCE</scope>
    <source>
        <strain evidence="2">JM10B15</strain>
    </source>
</reference>
<dbReference type="Proteomes" id="UP001431963">
    <property type="component" value="Unassembled WGS sequence"/>
</dbReference>
<dbReference type="SMART" id="SM00347">
    <property type="entry name" value="HTH_MARR"/>
    <property type="match status" value="1"/>
</dbReference>
<dbReference type="InterPro" id="IPR000835">
    <property type="entry name" value="HTH_MarR-typ"/>
</dbReference>
<accession>A0ABU8BXA1</accession>
<gene>
    <name evidence="2" type="ORF">V6590_14300</name>
</gene>
<dbReference type="PANTHER" id="PTHR33164">
    <property type="entry name" value="TRANSCRIPTIONAL REGULATOR, MARR FAMILY"/>
    <property type="match status" value="1"/>
</dbReference>
<dbReference type="InterPro" id="IPR039422">
    <property type="entry name" value="MarR/SlyA-like"/>
</dbReference>
<dbReference type="SUPFAM" id="SSF46785">
    <property type="entry name" value="Winged helix' DNA-binding domain"/>
    <property type="match status" value="1"/>
</dbReference>
<evidence type="ECO:0000313" key="2">
    <source>
        <dbReference type="EMBL" id="MEH7829323.1"/>
    </source>
</evidence>
<dbReference type="PANTHER" id="PTHR33164:SF95">
    <property type="entry name" value="TRANSCRIPTIONAL REGULATOR"/>
    <property type="match status" value="1"/>
</dbReference>
<name>A0ABU8BXA1_9RHOB</name>
<dbReference type="Pfam" id="PF01047">
    <property type="entry name" value="MarR"/>
    <property type="match status" value="1"/>
</dbReference>
<dbReference type="Gene3D" id="1.10.10.10">
    <property type="entry name" value="Winged helix-like DNA-binding domain superfamily/Winged helix DNA-binding domain"/>
    <property type="match status" value="1"/>
</dbReference>
<keyword evidence="3" id="KW-1185">Reference proteome</keyword>
<dbReference type="InterPro" id="IPR036388">
    <property type="entry name" value="WH-like_DNA-bd_sf"/>
</dbReference>
<evidence type="ECO:0000313" key="3">
    <source>
        <dbReference type="Proteomes" id="UP001431963"/>
    </source>
</evidence>
<comment type="caution">
    <text evidence="2">The sequence shown here is derived from an EMBL/GenBank/DDBJ whole genome shotgun (WGS) entry which is preliminary data.</text>
</comment>
<feature type="domain" description="HTH marR-type" evidence="1">
    <location>
        <begin position="11"/>
        <end position="140"/>
    </location>
</feature>
<evidence type="ECO:0000259" key="1">
    <source>
        <dbReference type="PROSITE" id="PS50995"/>
    </source>
</evidence>
<sequence>MADDDKTYVLDDQVGFVLRRVVQRHLTIFGDHIPQVTNMQFAVLVRLHQSGPQSQNHLGRAAAMDAATVKGVVGRLEAMALVERRADPDDRRRLTVALTDAGQALIEGLYGKGHAVTAETLAPLNAEERQQLLALLSRLA</sequence>
<organism evidence="2 3">
    <name type="scientific">Gemmobacter denitrificans</name>
    <dbReference type="NCBI Taxonomy" id="3123040"/>
    <lineage>
        <taxon>Bacteria</taxon>
        <taxon>Pseudomonadati</taxon>
        <taxon>Pseudomonadota</taxon>
        <taxon>Alphaproteobacteria</taxon>
        <taxon>Rhodobacterales</taxon>
        <taxon>Paracoccaceae</taxon>
        <taxon>Gemmobacter</taxon>
    </lineage>
</organism>
<dbReference type="PRINTS" id="PR00598">
    <property type="entry name" value="HTHMARR"/>
</dbReference>
<proteinExistence type="predicted"/>